<evidence type="ECO:0000256" key="3">
    <source>
        <dbReference type="ARBA" id="ARBA00023157"/>
    </source>
</evidence>
<dbReference type="PANTHER" id="PTHR11640:SF31">
    <property type="entry name" value="IRREGULAR CHIASM C-ROUGHEST PROTEIN-RELATED"/>
    <property type="match status" value="1"/>
</dbReference>
<keyword evidence="5" id="KW-0393">Immunoglobulin domain</keyword>
<gene>
    <name evidence="10" type="ORF">MAR_021765</name>
</gene>
<organism evidence="10 11">
    <name type="scientific">Mya arenaria</name>
    <name type="common">Soft-shell clam</name>
    <dbReference type="NCBI Taxonomy" id="6604"/>
    <lineage>
        <taxon>Eukaryota</taxon>
        <taxon>Metazoa</taxon>
        <taxon>Spiralia</taxon>
        <taxon>Lophotrochozoa</taxon>
        <taxon>Mollusca</taxon>
        <taxon>Bivalvia</taxon>
        <taxon>Autobranchia</taxon>
        <taxon>Heteroconchia</taxon>
        <taxon>Euheterodonta</taxon>
        <taxon>Imparidentia</taxon>
        <taxon>Neoheterodontei</taxon>
        <taxon>Myida</taxon>
        <taxon>Myoidea</taxon>
        <taxon>Myidae</taxon>
        <taxon>Mya</taxon>
    </lineage>
</organism>
<dbReference type="Pfam" id="PF00041">
    <property type="entry name" value="fn3"/>
    <property type="match status" value="1"/>
</dbReference>
<evidence type="ECO:0000256" key="2">
    <source>
        <dbReference type="ARBA" id="ARBA00023136"/>
    </source>
</evidence>
<feature type="domain" description="Ig-like" evidence="8">
    <location>
        <begin position="2"/>
        <end position="109"/>
    </location>
</feature>
<dbReference type="SMART" id="SM00060">
    <property type="entry name" value="FN3"/>
    <property type="match status" value="1"/>
</dbReference>
<dbReference type="Proteomes" id="UP001164746">
    <property type="component" value="Chromosome 5"/>
</dbReference>
<dbReference type="InterPro" id="IPR051275">
    <property type="entry name" value="Cell_adhesion_signaling"/>
</dbReference>
<dbReference type="InterPro" id="IPR007110">
    <property type="entry name" value="Ig-like_dom"/>
</dbReference>
<reference evidence="10" key="1">
    <citation type="submission" date="2022-11" db="EMBL/GenBank/DDBJ databases">
        <title>Centuries of genome instability and evolution in soft-shell clam transmissible cancer (bioRxiv).</title>
        <authorList>
            <person name="Hart S.F.M."/>
            <person name="Yonemitsu M.A."/>
            <person name="Giersch R.M."/>
            <person name="Beal B.F."/>
            <person name="Arriagada G."/>
            <person name="Davis B.W."/>
            <person name="Ostrander E.A."/>
            <person name="Goff S.P."/>
            <person name="Metzger M.J."/>
        </authorList>
    </citation>
    <scope>NUCLEOTIDE SEQUENCE</scope>
    <source>
        <strain evidence="10">MELC-2E11</strain>
        <tissue evidence="10">Siphon/mantle</tissue>
    </source>
</reference>
<feature type="domain" description="Fibronectin type-III" evidence="9">
    <location>
        <begin position="474"/>
        <end position="570"/>
    </location>
</feature>
<evidence type="ECO:0000259" key="9">
    <source>
        <dbReference type="PROSITE" id="PS50853"/>
    </source>
</evidence>
<evidence type="ECO:0000256" key="4">
    <source>
        <dbReference type="ARBA" id="ARBA00023180"/>
    </source>
</evidence>
<keyword evidence="2 7" id="KW-0472">Membrane</keyword>
<feature type="domain" description="Ig-like" evidence="8">
    <location>
        <begin position="117"/>
        <end position="203"/>
    </location>
</feature>
<dbReference type="InterPro" id="IPR003961">
    <property type="entry name" value="FN3_dom"/>
</dbReference>
<dbReference type="Pfam" id="PF08205">
    <property type="entry name" value="C2-set_2"/>
    <property type="match status" value="1"/>
</dbReference>
<feature type="transmembrane region" description="Helical" evidence="7">
    <location>
        <begin position="581"/>
        <end position="606"/>
    </location>
</feature>
<protein>
    <submittedName>
        <fullName evidence="10">NPHN-like protein</fullName>
    </submittedName>
</protein>
<dbReference type="PANTHER" id="PTHR11640">
    <property type="entry name" value="NEPHRIN"/>
    <property type="match status" value="1"/>
</dbReference>
<name>A0ABY7EBX7_MYAAR</name>
<evidence type="ECO:0000313" key="11">
    <source>
        <dbReference type="Proteomes" id="UP001164746"/>
    </source>
</evidence>
<dbReference type="Gene3D" id="2.60.40.10">
    <property type="entry name" value="Immunoglobulins"/>
    <property type="match status" value="2"/>
</dbReference>
<keyword evidence="4" id="KW-0325">Glycoprotein</keyword>
<dbReference type="EMBL" id="CP111016">
    <property type="protein sequence ID" value="WAR06396.1"/>
    <property type="molecule type" value="Genomic_DNA"/>
</dbReference>
<evidence type="ECO:0000256" key="7">
    <source>
        <dbReference type="SAM" id="Phobius"/>
    </source>
</evidence>
<dbReference type="PROSITE" id="PS50853">
    <property type="entry name" value="FN3"/>
    <property type="match status" value="1"/>
</dbReference>
<feature type="region of interest" description="Disordered" evidence="6">
    <location>
        <begin position="769"/>
        <end position="789"/>
    </location>
</feature>
<evidence type="ECO:0000256" key="5">
    <source>
        <dbReference type="ARBA" id="ARBA00023319"/>
    </source>
</evidence>
<dbReference type="SUPFAM" id="SSF49265">
    <property type="entry name" value="Fibronectin type III"/>
    <property type="match status" value="1"/>
</dbReference>
<dbReference type="InterPro" id="IPR013783">
    <property type="entry name" value="Ig-like_fold"/>
</dbReference>
<keyword evidence="7" id="KW-1133">Transmembrane helix</keyword>
<comment type="subcellular location">
    <subcellularLocation>
        <location evidence="1">Membrane</location>
        <topology evidence="1">Single-pass type I membrane protein</topology>
    </subcellularLocation>
</comment>
<evidence type="ECO:0000313" key="10">
    <source>
        <dbReference type="EMBL" id="WAR06396.1"/>
    </source>
</evidence>
<dbReference type="PROSITE" id="PS50835">
    <property type="entry name" value="IG_LIKE"/>
    <property type="match status" value="2"/>
</dbReference>
<sequence length="789" mass="86658">MPALSVGITDVTLSPTDDPINVIENIPKTLQCRTSGGLPAASVKWFIQRSGQVQDVTSLSTNTYQVEDKLYVTQSLLKFTPLKADQNGQIYCSANNVGEKRNSTKPSIIVLYPPRLPSFKYETTTGSVITDNTIAIIRGDGASVACEAAANPAPHTYTWSGSQTNSQLLSLSSFNVNTTVQCTAYNTMTETNGSPINRSKSSTLQINVWRPPHGFALQYHYGITGSLSITQELKVLAGEAFWLSCTADSSPPSTYTWTGHPSSQAGILNLTGGLTTSQSVSCLAENYMQTTYKGTVRGNTSSALHIDVLCNKYHGMVDFFTDNDGAENLLLQLNNVSHASVEIDEHSSNYMRCSLESDPGSDMALTKDVKMIITRSGSPRRPPGVETQLNFTARQHENASLVYKIAAYPMPKPSEFVWERCWNYSSCEHLPIDMNKFEISTEGLSSQVTVLDVQIEDYRLYKLSVSNGIGKPDLPTDFHVIKDTIRQTSVVLTWIPGFDNGSPQEFHISYGKRVDDTGFISQTLSQEDREVMKYTVENLDSGTEYLVSLFAANEEGSTASVNVTFQTLKRVISGTPDGHPAAVIGGAVGGGVVSILIIIGVVVLVIRFRQSGDLKDKETLTENRRMDPLSKRPQDEDDELPDIVENSMYVPAGDIPKRKGNETKTAATNNLYAQPKKAKTSKPLNSDIYAEVKKGNKKGTSKTNLKKQYDNKGFEDQTYENHDLQEEKKNVNKGGLIYADLEFAKPPKGQTKLVIHGLDDMTMYADVDLTKRAEPLPDSDDDTPSKTEN</sequence>
<dbReference type="InterPro" id="IPR013162">
    <property type="entry name" value="CD80_C2-set"/>
</dbReference>
<dbReference type="InterPro" id="IPR036179">
    <property type="entry name" value="Ig-like_dom_sf"/>
</dbReference>
<keyword evidence="11" id="KW-1185">Reference proteome</keyword>
<accession>A0ABY7EBX7</accession>
<dbReference type="InterPro" id="IPR036116">
    <property type="entry name" value="FN3_sf"/>
</dbReference>
<feature type="region of interest" description="Disordered" evidence="6">
    <location>
        <begin position="619"/>
        <end position="639"/>
    </location>
</feature>
<keyword evidence="3" id="KW-1015">Disulfide bond</keyword>
<keyword evidence="7" id="KW-0812">Transmembrane</keyword>
<evidence type="ECO:0000256" key="6">
    <source>
        <dbReference type="SAM" id="MobiDB-lite"/>
    </source>
</evidence>
<evidence type="ECO:0000259" key="8">
    <source>
        <dbReference type="PROSITE" id="PS50835"/>
    </source>
</evidence>
<dbReference type="SUPFAM" id="SSF48726">
    <property type="entry name" value="Immunoglobulin"/>
    <property type="match status" value="2"/>
</dbReference>
<feature type="compositionally biased region" description="Basic and acidic residues" evidence="6">
    <location>
        <begin position="619"/>
        <end position="634"/>
    </location>
</feature>
<evidence type="ECO:0000256" key="1">
    <source>
        <dbReference type="ARBA" id="ARBA00004479"/>
    </source>
</evidence>
<dbReference type="CDD" id="cd00063">
    <property type="entry name" value="FN3"/>
    <property type="match status" value="1"/>
</dbReference>
<feature type="region of interest" description="Disordered" evidence="6">
    <location>
        <begin position="666"/>
        <end position="708"/>
    </location>
</feature>
<proteinExistence type="predicted"/>